<evidence type="ECO:0000256" key="1">
    <source>
        <dbReference type="PROSITE-ProRule" id="PRU01076"/>
    </source>
</evidence>
<dbReference type="GO" id="GO:0003677">
    <property type="term" value="F:DNA binding"/>
    <property type="evidence" value="ECO:0007669"/>
    <property type="project" value="UniProtKB-UniRule"/>
</dbReference>
<dbReference type="SUPFAM" id="SSF89447">
    <property type="entry name" value="AbrB/MazE/MraZ-like"/>
    <property type="match status" value="1"/>
</dbReference>
<feature type="domain" description="SpoVT-AbrB" evidence="2">
    <location>
        <begin position="19"/>
        <end position="64"/>
    </location>
</feature>
<organism evidence="3">
    <name type="scientific">Leptospirillum ferrooxidans</name>
    <dbReference type="NCBI Taxonomy" id="180"/>
    <lineage>
        <taxon>Bacteria</taxon>
        <taxon>Pseudomonadati</taxon>
        <taxon>Nitrospirota</taxon>
        <taxon>Nitrospiria</taxon>
        <taxon>Nitrospirales</taxon>
        <taxon>Nitrospiraceae</taxon>
        <taxon>Leptospirillum</taxon>
    </lineage>
</organism>
<sequence length="100" mass="11267">MAHLKKCAIIIRMKTHTEHIEVTLGRQGRLVIPATLRKLLGLSPGSAMVLRMEDDRLILEKPEVIWARVEKRFATVPKTVSLADELISERREAANQENGA</sequence>
<dbReference type="InterPro" id="IPR007159">
    <property type="entry name" value="SpoVT-AbrB_dom"/>
</dbReference>
<keyword evidence="3" id="KW-0614">Plasmid</keyword>
<reference evidence="3" key="1">
    <citation type="journal article" date="2005" name="Appl. Environ. Microbiol.">
        <title>Isolation, Sequence Analysis, and Comparison of Two Plasmids (28 and 29 Kilobases) from the Biomining Bacterium Leptospirillum ferrooxidans ATCC 49879.</title>
        <authorList>
            <person name="Coram N.J."/>
            <person name="van Zyl L.J."/>
            <person name="Rawlings D.E."/>
        </authorList>
    </citation>
    <scope>NUCLEOTIDE SEQUENCE</scope>
    <source>
        <strain evidence="3">ATCC 49879</strain>
        <plasmid evidence="3">p49879.1</plasmid>
    </source>
</reference>
<dbReference type="AlphaFoldDB" id="Q58KG8"/>
<proteinExistence type="predicted"/>
<dbReference type="Gene3D" id="2.10.260.10">
    <property type="match status" value="1"/>
</dbReference>
<dbReference type="InterPro" id="IPR037914">
    <property type="entry name" value="SpoVT-AbrB_sf"/>
</dbReference>
<accession>Q58KG8</accession>
<evidence type="ECO:0000259" key="2">
    <source>
        <dbReference type="PROSITE" id="PS51740"/>
    </source>
</evidence>
<name>Q58KG8_9BACT</name>
<dbReference type="EMBL" id="AY941098">
    <property type="protein sequence ID" value="AAX36039.1"/>
    <property type="molecule type" value="Genomic_DNA"/>
</dbReference>
<gene>
    <name evidence="3" type="primary">ORF100</name>
</gene>
<keyword evidence="1" id="KW-0238">DNA-binding</keyword>
<dbReference type="SMART" id="SM00966">
    <property type="entry name" value="SpoVT_AbrB"/>
    <property type="match status" value="1"/>
</dbReference>
<dbReference type="Pfam" id="PF04014">
    <property type="entry name" value="MazE_antitoxin"/>
    <property type="match status" value="1"/>
</dbReference>
<dbReference type="NCBIfam" id="TIGR01439">
    <property type="entry name" value="lp_hng_hel_AbrB"/>
    <property type="match status" value="1"/>
</dbReference>
<geneLocation type="plasmid" evidence="3">
    <name>p49879.1</name>
</geneLocation>
<evidence type="ECO:0000313" key="3">
    <source>
        <dbReference type="EMBL" id="AAX36039.1"/>
    </source>
</evidence>
<dbReference type="PROSITE" id="PS51740">
    <property type="entry name" value="SPOVT_ABRB"/>
    <property type="match status" value="1"/>
</dbReference>
<protein>
    <submittedName>
        <fullName evidence="3">ORF100</fullName>
    </submittedName>
</protein>